<dbReference type="Proteomes" id="UP000198287">
    <property type="component" value="Unassembled WGS sequence"/>
</dbReference>
<evidence type="ECO:0000313" key="3">
    <source>
        <dbReference type="EMBL" id="OXA54068.1"/>
    </source>
</evidence>
<feature type="domain" description="C2H2-type" evidence="2">
    <location>
        <begin position="222"/>
        <end position="243"/>
    </location>
</feature>
<proteinExistence type="predicted"/>
<keyword evidence="4" id="KW-1185">Reference proteome</keyword>
<feature type="compositionally biased region" description="Polar residues" evidence="1">
    <location>
        <begin position="137"/>
        <end position="146"/>
    </location>
</feature>
<organism evidence="3 4">
    <name type="scientific">Folsomia candida</name>
    <name type="common">Springtail</name>
    <dbReference type="NCBI Taxonomy" id="158441"/>
    <lineage>
        <taxon>Eukaryota</taxon>
        <taxon>Metazoa</taxon>
        <taxon>Ecdysozoa</taxon>
        <taxon>Arthropoda</taxon>
        <taxon>Hexapoda</taxon>
        <taxon>Collembola</taxon>
        <taxon>Entomobryomorpha</taxon>
        <taxon>Isotomoidea</taxon>
        <taxon>Isotomidae</taxon>
        <taxon>Proisotominae</taxon>
        <taxon>Folsomia</taxon>
    </lineage>
</organism>
<evidence type="ECO:0000313" key="4">
    <source>
        <dbReference type="Proteomes" id="UP000198287"/>
    </source>
</evidence>
<evidence type="ECO:0000256" key="1">
    <source>
        <dbReference type="SAM" id="MobiDB-lite"/>
    </source>
</evidence>
<dbReference type="EMBL" id="LNIX01000005">
    <property type="protein sequence ID" value="OXA54068.1"/>
    <property type="molecule type" value="Genomic_DNA"/>
</dbReference>
<feature type="domain" description="C2H2-type" evidence="2">
    <location>
        <begin position="247"/>
        <end position="270"/>
    </location>
</feature>
<dbReference type="AlphaFoldDB" id="A0A226E9T7"/>
<comment type="caution">
    <text evidence="3">The sequence shown here is derived from an EMBL/GenBank/DDBJ whole genome shotgun (WGS) entry which is preliminary data.</text>
</comment>
<evidence type="ECO:0000259" key="2">
    <source>
        <dbReference type="PROSITE" id="PS00028"/>
    </source>
</evidence>
<gene>
    <name evidence="3" type="ORF">Fcan01_11192</name>
</gene>
<accession>A0A226E9T7</accession>
<feature type="region of interest" description="Disordered" evidence="1">
    <location>
        <begin position="132"/>
        <end position="211"/>
    </location>
</feature>
<dbReference type="SMART" id="SM00355">
    <property type="entry name" value="ZnF_C2H2"/>
    <property type="match status" value="3"/>
</dbReference>
<name>A0A226E9T7_FOLCA</name>
<feature type="compositionally biased region" description="Basic residues" evidence="1">
    <location>
        <begin position="147"/>
        <end position="167"/>
    </location>
</feature>
<dbReference type="PROSITE" id="PS00028">
    <property type="entry name" value="ZINC_FINGER_C2H2_1"/>
    <property type="match status" value="2"/>
</dbReference>
<dbReference type="InterPro" id="IPR013087">
    <property type="entry name" value="Znf_C2H2_type"/>
</dbReference>
<protein>
    <submittedName>
        <fullName evidence="3">Zinc finger and BTB domain-containing protein 48</fullName>
    </submittedName>
</protein>
<reference evidence="3 4" key="1">
    <citation type="submission" date="2015-12" db="EMBL/GenBank/DDBJ databases">
        <title>The genome of Folsomia candida.</title>
        <authorList>
            <person name="Faddeeva A."/>
            <person name="Derks M.F."/>
            <person name="Anvar Y."/>
            <person name="Smit S."/>
            <person name="Van Straalen N."/>
            <person name="Roelofs D."/>
        </authorList>
    </citation>
    <scope>NUCLEOTIDE SEQUENCE [LARGE SCALE GENOMIC DNA]</scope>
    <source>
        <strain evidence="3 4">VU population</strain>
        <tissue evidence="3">Whole body</tissue>
    </source>
</reference>
<sequence>MSNQFCLVCLQNLAKGGDDDKKEEEDSTIRKIPILTLFQSLGRGRSKSSYQDEFAEEETCKLCPNCYPVLSEVEEIRNQIVLLEEQVVRKIGQVRDTISISASLKRGDDGDEKVKRIRKIILQVLDSLQSGDDEQDSAFSITPSLQKKQRGRPKSTKNTASRKHVKRPRESSSPTVEASELESRTPIYTKRSSPRLKTRREQNSLHSSENEDDNLLYQPPWCFSCRRTFLTESNLNRHNIRYHLVPCPVPSCNTHFRTKEARHAHLKLAHEDFHPHQCQICAIQCKNLHGLAIHLGTRHQTDEKNYPATNATSVIGSANISRTIWRNMKSKRLNQSFATGAIPDLKTNRNLRNISKRSVDTCRKRFEDGDPSHHYASTGHETVTQVNVGVLQTANPTVYLNFENRQTTPPVGVVTGAFVVIKPNHDM</sequence>